<dbReference type="PANTHER" id="PTHR15032:SF36">
    <property type="entry name" value="METALLO-BETA-LACTAMASE DOMAIN-CONTAINING PROTEIN"/>
    <property type="match status" value="1"/>
</dbReference>
<reference evidence="3 4" key="1">
    <citation type="journal article" date="2011" name="J. Bacteriol.">
        <title>Genome sequence of Chthoniobacter flavus Ellin428, an aerobic heterotrophic soil bacterium.</title>
        <authorList>
            <person name="Kant R."/>
            <person name="van Passel M.W."/>
            <person name="Palva A."/>
            <person name="Lucas S."/>
            <person name="Lapidus A."/>
            <person name="Glavina Del Rio T."/>
            <person name="Dalin E."/>
            <person name="Tice H."/>
            <person name="Bruce D."/>
            <person name="Goodwin L."/>
            <person name="Pitluck S."/>
            <person name="Larimer F.W."/>
            <person name="Land M.L."/>
            <person name="Hauser L."/>
            <person name="Sangwan P."/>
            <person name="de Vos W.M."/>
            <person name="Janssen P.H."/>
            <person name="Smidt H."/>
        </authorList>
    </citation>
    <scope>NUCLEOTIDE SEQUENCE [LARGE SCALE GENOMIC DNA]</scope>
    <source>
        <strain evidence="3 4">Ellin428</strain>
    </source>
</reference>
<dbReference type="PIRSF" id="PIRSF038896">
    <property type="entry name" value="NAPE-PLD"/>
    <property type="match status" value="1"/>
</dbReference>
<accession>B4D0W7</accession>
<comment type="caution">
    <text evidence="3">The sequence shown here is derived from an EMBL/GenBank/DDBJ whole genome shotgun (WGS) entry which is preliminary data.</text>
</comment>
<gene>
    <name evidence="3" type="ORF">CfE428DRAFT_2568</name>
</gene>
<dbReference type="AlphaFoldDB" id="B4D0W7"/>
<dbReference type="InParanoid" id="B4D0W7"/>
<feature type="compositionally biased region" description="Low complexity" evidence="1">
    <location>
        <begin position="21"/>
        <end position="36"/>
    </location>
</feature>
<feature type="region of interest" description="Disordered" evidence="1">
    <location>
        <begin position="18"/>
        <end position="38"/>
    </location>
</feature>
<keyword evidence="4" id="KW-1185">Reference proteome</keyword>
<dbReference type="Pfam" id="PF12706">
    <property type="entry name" value="Lactamase_B_2"/>
    <property type="match status" value="1"/>
</dbReference>
<name>B4D0W7_9BACT</name>
<dbReference type="InterPro" id="IPR024884">
    <property type="entry name" value="NAPE-PLD"/>
</dbReference>
<protein>
    <submittedName>
        <fullName evidence="3">Beta-lactamase domain protein</fullName>
    </submittedName>
</protein>
<dbReference type="EMBL" id="ABVL01000006">
    <property type="protein sequence ID" value="EDY19979.1"/>
    <property type="molecule type" value="Genomic_DNA"/>
</dbReference>
<dbReference type="GO" id="GO:0070290">
    <property type="term" value="F:N-acylphosphatidylethanolamine-specific phospholipase D activity"/>
    <property type="evidence" value="ECO:0007669"/>
    <property type="project" value="InterPro"/>
</dbReference>
<dbReference type="eggNOG" id="COG2220">
    <property type="taxonomic scope" value="Bacteria"/>
</dbReference>
<evidence type="ECO:0000259" key="2">
    <source>
        <dbReference type="Pfam" id="PF12706"/>
    </source>
</evidence>
<evidence type="ECO:0000313" key="3">
    <source>
        <dbReference type="EMBL" id="EDY19979.1"/>
    </source>
</evidence>
<dbReference type="Gene3D" id="3.60.15.10">
    <property type="entry name" value="Ribonuclease Z/Hydroxyacylglutathione hydrolase-like"/>
    <property type="match status" value="1"/>
</dbReference>
<dbReference type="PANTHER" id="PTHR15032">
    <property type="entry name" value="N-ACYL-PHOSPHATIDYLETHANOLAMINE-HYDROLYZING PHOSPHOLIPASE D"/>
    <property type="match status" value="1"/>
</dbReference>
<sequence length="325" mass="36644">MFSVVANPFRKPKAEIKKSAKANGTHHGANGAAAKKVGLKPKKGWQKRNFLTQVLIPSLFEPRSGEHAVPNFPELGDREIGLTWIGHASFLVQTARHNLLVDPNWAKWLKVFKRMKQPGLQLHDLPAIDLVLVTHAHFDHLDRRSLRKVAADQPIVVPFEVGNLVHDLGFKSVHELHYWEDYHQGPLKITLTPCHHWGARMLHDSHRGFGGFIIEVGGRSIFHCGDTAYFEGFKEIGQRHKIDIALLPIGAYDPPTGRDVHMNPEEAVRAFLDLGAQRMVPMHYGTFRLSYEPLHEPPERLLACAQEHGVADRISVMTEGQPMVF</sequence>
<evidence type="ECO:0000313" key="4">
    <source>
        <dbReference type="Proteomes" id="UP000005824"/>
    </source>
</evidence>
<dbReference type="InterPro" id="IPR001279">
    <property type="entry name" value="Metallo-B-lactamas"/>
</dbReference>
<dbReference type="GO" id="GO:0005737">
    <property type="term" value="C:cytoplasm"/>
    <property type="evidence" value="ECO:0007669"/>
    <property type="project" value="TreeGrafter"/>
</dbReference>
<evidence type="ECO:0000256" key="1">
    <source>
        <dbReference type="SAM" id="MobiDB-lite"/>
    </source>
</evidence>
<dbReference type="InterPro" id="IPR036866">
    <property type="entry name" value="RibonucZ/Hydroxyglut_hydro"/>
</dbReference>
<dbReference type="RefSeq" id="WP_006979893.1">
    <property type="nucleotide sequence ID" value="NZ_ABVL01000006.1"/>
</dbReference>
<proteinExistence type="predicted"/>
<dbReference type="Proteomes" id="UP000005824">
    <property type="component" value="Unassembled WGS sequence"/>
</dbReference>
<dbReference type="STRING" id="497964.CfE428DRAFT_2568"/>
<dbReference type="SUPFAM" id="SSF56281">
    <property type="entry name" value="Metallo-hydrolase/oxidoreductase"/>
    <property type="match status" value="1"/>
</dbReference>
<feature type="domain" description="Metallo-beta-lactamase" evidence="2">
    <location>
        <begin position="97"/>
        <end position="284"/>
    </location>
</feature>
<dbReference type="GO" id="GO:0008270">
    <property type="term" value="F:zinc ion binding"/>
    <property type="evidence" value="ECO:0007669"/>
    <property type="project" value="InterPro"/>
</dbReference>
<organism evidence="3 4">
    <name type="scientific">Chthoniobacter flavus Ellin428</name>
    <dbReference type="NCBI Taxonomy" id="497964"/>
    <lineage>
        <taxon>Bacteria</taxon>
        <taxon>Pseudomonadati</taxon>
        <taxon>Verrucomicrobiota</taxon>
        <taxon>Spartobacteria</taxon>
        <taxon>Chthoniobacterales</taxon>
        <taxon>Chthoniobacteraceae</taxon>
        <taxon>Chthoniobacter</taxon>
    </lineage>
</organism>